<evidence type="ECO:0000313" key="2">
    <source>
        <dbReference type="EMBL" id="KAI5333332.1"/>
    </source>
</evidence>
<dbReference type="InterPro" id="IPR013187">
    <property type="entry name" value="F-box-assoc_dom_typ3"/>
</dbReference>
<proteinExistence type="predicted"/>
<dbReference type="PROSITE" id="PS50181">
    <property type="entry name" value="FBOX"/>
    <property type="match status" value="1"/>
</dbReference>
<dbReference type="InterPro" id="IPR006527">
    <property type="entry name" value="F-box-assoc_dom_typ1"/>
</dbReference>
<dbReference type="NCBIfam" id="TIGR01640">
    <property type="entry name" value="F_box_assoc_1"/>
    <property type="match status" value="2"/>
</dbReference>
<name>A0AAD4W0N5_PRUDU</name>
<dbReference type="SMART" id="SM00256">
    <property type="entry name" value="FBOX"/>
    <property type="match status" value="1"/>
</dbReference>
<organism evidence="2 3">
    <name type="scientific">Prunus dulcis</name>
    <name type="common">Almond</name>
    <name type="synonym">Amygdalus dulcis</name>
    <dbReference type="NCBI Taxonomy" id="3755"/>
    <lineage>
        <taxon>Eukaryota</taxon>
        <taxon>Viridiplantae</taxon>
        <taxon>Streptophyta</taxon>
        <taxon>Embryophyta</taxon>
        <taxon>Tracheophyta</taxon>
        <taxon>Spermatophyta</taxon>
        <taxon>Magnoliopsida</taxon>
        <taxon>eudicotyledons</taxon>
        <taxon>Gunneridae</taxon>
        <taxon>Pentapetalae</taxon>
        <taxon>rosids</taxon>
        <taxon>fabids</taxon>
        <taxon>Rosales</taxon>
        <taxon>Rosaceae</taxon>
        <taxon>Amygdaloideae</taxon>
        <taxon>Amygdaleae</taxon>
        <taxon>Prunus</taxon>
    </lineage>
</organism>
<dbReference type="InterPro" id="IPR001810">
    <property type="entry name" value="F-box_dom"/>
</dbReference>
<dbReference type="Pfam" id="PF08268">
    <property type="entry name" value="FBA_3"/>
    <property type="match status" value="1"/>
</dbReference>
<keyword evidence="3" id="KW-1185">Reference proteome</keyword>
<dbReference type="Gene3D" id="1.20.1280.50">
    <property type="match status" value="1"/>
</dbReference>
<dbReference type="Pfam" id="PF07734">
    <property type="entry name" value="FBA_1"/>
    <property type="match status" value="1"/>
</dbReference>
<comment type="caution">
    <text evidence="2">The sequence shown here is derived from an EMBL/GenBank/DDBJ whole genome shotgun (WGS) entry which is preliminary data.</text>
</comment>
<dbReference type="InterPro" id="IPR036047">
    <property type="entry name" value="F-box-like_dom_sf"/>
</dbReference>
<dbReference type="EMBL" id="JAJFAZ020000004">
    <property type="protein sequence ID" value="KAI5333332.1"/>
    <property type="molecule type" value="Genomic_DNA"/>
</dbReference>
<dbReference type="AlphaFoldDB" id="A0AAD4W0N5"/>
<dbReference type="SUPFAM" id="SSF81383">
    <property type="entry name" value="F-box domain"/>
    <property type="match status" value="1"/>
</dbReference>
<accession>A0AAD4W0N5</accession>
<reference evidence="2 3" key="1">
    <citation type="journal article" date="2022" name="G3 (Bethesda)">
        <title>Whole-genome sequence and methylome profiling of the almond [Prunus dulcis (Mill.) D.A. Webb] cultivar 'Nonpareil'.</title>
        <authorList>
            <person name="D'Amico-Willman K.M."/>
            <person name="Ouma W.Z."/>
            <person name="Meulia T."/>
            <person name="Sideli G.M."/>
            <person name="Gradziel T.M."/>
            <person name="Fresnedo-Ramirez J."/>
        </authorList>
    </citation>
    <scope>NUCLEOTIDE SEQUENCE [LARGE SCALE GENOMIC DNA]</scope>
    <source>
        <strain evidence="2">Clone GOH B32 T37-40</strain>
    </source>
</reference>
<sequence length="629" mass="70970">MIINRSFIQALLSPTVDFANQNDIHLLLLHIISGSCSLTYYQNKVIHKVKDKVHSVHHDNQAFDVPIAAKKNFGNSHLRVVGTCDGLICLADDIPSYAYNFFIWNPTIRKLVTLPRSGITFRSRGRSNASLGFGFDAMTNDYKVVRLVTLLEEDEQPTLAEVYSLATGSNLGCVSPASLITKTESDEEEAFTEPSKFILRNSGLATRSPRIVVDTEEVLCQKNSTQLHFFGSAHQDQKFWYNTQDITQAMQEFKFEAFPQEIIQDILFRLPVKSLINCTSVCTAWRSMIMNKSFIRAHLTLTVDFANQDDIDLLLLHIISCDSSSTFGHKTIVSEIKDEVHCVHYDNQAFDVYSKIEFPIAPKQELCNSHLRVVGTCSGLICLADDILHYGYNFFIWNPAIRKLVTLPRPGVTFRTHGGYDASIGFGFDAMTNDYKVVRFVALQHEDERPTAAEVYSLATGTWRSLGCVSPACGTNGAASNAFVNGVLHWPVVSDGDGCYFILTFDLGKEVFGKIPMPKIIHWNPKWGLQLSVFENRKSVALFMRDNSCKDFMMDNRRENSVLDIWVVKEYGRKESWTKLITLGPQELVSLDLVSKQFKNLGISGYKYCTVDFYKESLLLLDKSDAESY</sequence>
<dbReference type="PANTHER" id="PTHR31672:SF10">
    <property type="entry name" value="F-BOX DOMAIN-CONTAINING PROTEIN"/>
    <property type="match status" value="1"/>
</dbReference>
<dbReference type="Pfam" id="PF00646">
    <property type="entry name" value="F-box"/>
    <property type="match status" value="1"/>
</dbReference>
<feature type="domain" description="F-box" evidence="1">
    <location>
        <begin position="252"/>
        <end position="298"/>
    </location>
</feature>
<evidence type="ECO:0000313" key="3">
    <source>
        <dbReference type="Proteomes" id="UP001054821"/>
    </source>
</evidence>
<dbReference type="InterPro" id="IPR017451">
    <property type="entry name" value="F-box-assoc_interact_dom"/>
</dbReference>
<evidence type="ECO:0000259" key="1">
    <source>
        <dbReference type="PROSITE" id="PS50181"/>
    </source>
</evidence>
<dbReference type="PANTHER" id="PTHR31672">
    <property type="entry name" value="BNACNNG10540D PROTEIN"/>
    <property type="match status" value="1"/>
</dbReference>
<dbReference type="InterPro" id="IPR050796">
    <property type="entry name" value="SCF_F-box_component"/>
</dbReference>
<dbReference type="Proteomes" id="UP001054821">
    <property type="component" value="Chromosome 4"/>
</dbReference>
<gene>
    <name evidence="2" type="ORF">L3X38_023463</name>
</gene>
<protein>
    <recommendedName>
        <fullName evidence="1">F-box domain-containing protein</fullName>
    </recommendedName>
</protein>